<dbReference type="EMBL" id="JBHMAG010000009">
    <property type="protein sequence ID" value="MFB9752502.1"/>
    <property type="molecule type" value="Genomic_DNA"/>
</dbReference>
<keyword evidence="8" id="KW-1185">Reference proteome</keyword>
<dbReference type="Gene3D" id="1.10.10.60">
    <property type="entry name" value="Homeodomain-like"/>
    <property type="match status" value="2"/>
</dbReference>
<dbReference type="InterPro" id="IPR009057">
    <property type="entry name" value="Homeodomain-like_sf"/>
</dbReference>
<comment type="caution">
    <text evidence="7">The sequence shown here is derived from an EMBL/GenBank/DDBJ whole genome shotgun (WGS) entry which is preliminary data.</text>
</comment>
<name>A0ABV5VW11_9BACL</name>
<keyword evidence="1" id="KW-0963">Cytoplasm</keyword>
<evidence type="ECO:0000256" key="4">
    <source>
        <dbReference type="ARBA" id="ARBA00023159"/>
    </source>
</evidence>
<dbReference type="InterPro" id="IPR014710">
    <property type="entry name" value="RmlC-like_jellyroll"/>
</dbReference>
<dbReference type="Pfam" id="PF02311">
    <property type="entry name" value="AraC_binding"/>
    <property type="match status" value="1"/>
</dbReference>
<organism evidence="7 8">
    <name type="scientific">Paenibacillus hodogayensis</name>
    <dbReference type="NCBI Taxonomy" id="279208"/>
    <lineage>
        <taxon>Bacteria</taxon>
        <taxon>Bacillati</taxon>
        <taxon>Bacillota</taxon>
        <taxon>Bacilli</taxon>
        <taxon>Bacillales</taxon>
        <taxon>Paenibacillaceae</taxon>
        <taxon>Paenibacillus</taxon>
    </lineage>
</organism>
<keyword evidence="4" id="KW-0010">Activator</keyword>
<evidence type="ECO:0000313" key="8">
    <source>
        <dbReference type="Proteomes" id="UP001589619"/>
    </source>
</evidence>
<dbReference type="PRINTS" id="PR00032">
    <property type="entry name" value="HTHARAC"/>
</dbReference>
<evidence type="ECO:0000256" key="5">
    <source>
        <dbReference type="ARBA" id="ARBA00023163"/>
    </source>
</evidence>
<dbReference type="InterPro" id="IPR018060">
    <property type="entry name" value="HTH_AraC"/>
</dbReference>
<dbReference type="InterPro" id="IPR018062">
    <property type="entry name" value="HTH_AraC-typ_CS"/>
</dbReference>
<evidence type="ECO:0000259" key="6">
    <source>
        <dbReference type="PROSITE" id="PS01124"/>
    </source>
</evidence>
<evidence type="ECO:0000313" key="7">
    <source>
        <dbReference type="EMBL" id="MFB9752502.1"/>
    </source>
</evidence>
<dbReference type="Gene3D" id="2.60.120.10">
    <property type="entry name" value="Jelly Rolls"/>
    <property type="match status" value="1"/>
</dbReference>
<dbReference type="RefSeq" id="WP_344911716.1">
    <property type="nucleotide sequence ID" value="NZ_BAAAYO010000010.1"/>
</dbReference>
<proteinExistence type="predicted"/>
<gene>
    <name evidence="7" type="ORF">ACFFNY_13130</name>
</gene>
<dbReference type="PROSITE" id="PS00041">
    <property type="entry name" value="HTH_ARAC_FAMILY_1"/>
    <property type="match status" value="1"/>
</dbReference>
<keyword evidence="5" id="KW-0804">Transcription</keyword>
<evidence type="ECO:0000256" key="1">
    <source>
        <dbReference type="ARBA" id="ARBA00022490"/>
    </source>
</evidence>
<dbReference type="InterPro" id="IPR037923">
    <property type="entry name" value="HTH-like"/>
</dbReference>
<keyword evidence="3" id="KW-0238">DNA-binding</keyword>
<dbReference type="SMART" id="SM00342">
    <property type="entry name" value="HTH_ARAC"/>
    <property type="match status" value="1"/>
</dbReference>
<sequence length="279" mass="33004">MREWRDARFSSSREFGKTECGDSWSWTRTSFPDFDIWYVLAGEGEIHINGLRHEARPGTCCVLRPGDSVSAIQNPQNRMSLIYFHFRMRDLETGVELPDDATLPPRYNLVHDYWLEQHLNSLLEFAGRDDPYSEEMVNYLLKLIMTQLLYLQHEAGHKTRFRHRHLMQKIIDYIRMGVPRPITHEELGRLVSLSPRYVNRLFKEFTGLSLKEYLKRARLDKARTLLTVANKNVTQVAEELGYKDIYLFSNQFKQQYGISPLKYQRNMRKSQLMALPIKR</sequence>
<feature type="domain" description="HTH araC/xylS-type" evidence="6">
    <location>
        <begin position="168"/>
        <end position="266"/>
    </location>
</feature>
<dbReference type="PANTHER" id="PTHR46796">
    <property type="entry name" value="HTH-TYPE TRANSCRIPTIONAL ACTIVATOR RHAS-RELATED"/>
    <property type="match status" value="1"/>
</dbReference>
<accession>A0ABV5VW11</accession>
<dbReference type="InterPro" id="IPR003313">
    <property type="entry name" value="AraC-bd"/>
</dbReference>
<evidence type="ECO:0000256" key="2">
    <source>
        <dbReference type="ARBA" id="ARBA00023015"/>
    </source>
</evidence>
<dbReference type="SUPFAM" id="SSF46689">
    <property type="entry name" value="Homeodomain-like"/>
    <property type="match status" value="2"/>
</dbReference>
<protein>
    <submittedName>
        <fullName evidence="7">AraC family transcriptional regulator</fullName>
    </submittedName>
</protein>
<dbReference type="PANTHER" id="PTHR46796:SF13">
    <property type="entry name" value="HTH-TYPE TRANSCRIPTIONAL ACTIVATOR RHAS"/>
    <property type="match status" value="1"/>
</dbReference>
<dbReference type="SUPFAM" id="SSF51215">
    <property type="entry name" value="Regulatory protein AraC"/>
    <property type="match status" value="1"/>
</dbReference>
<reference evidence="7 8" key="1">
    <citation type="submission" date="2024-09" db="EMBL/GenBank/DDBJ databases">
        <authorList>
            <person name="Sun Q."/>
            <person name="Mori K."/>
        </authorList>
    </citation>
    <scope>NUCLEOTIDE SEQUENCE [LARGE SCALE GENOMIC DNA]</scope>
    <source>
        <strain evidence="7 8">JCM 12520</strain>
    </source>
</reference>
<evidence type="ECO:0000256" key="3">
    <source>
        <dbReference type="ARBA" id="ARBA00023125"/>
    </source>
</evidence>
<keyword evidence="2" id="KW-0805">Transcription regulation</keyword>
<dbReference type="InterPro" id="IPR050204">
    <property type="entry name" value="AraC_XylS_family_regulators"/>
</dbReference>
<dbReference type="InterPro" id="IPR020449">
    <property type="entry name" value="Tscrpt_reg_AraC-type_HTH"/>
</dbReference>
<dbReference type="PROSITE" id="PS01124">
    <property type="entry name" value="HTH_ARAC_FAMILY_2"/>
    <property type="match status" value="1"/>
</dbReference>
<dbReference type="Pfam" id="PF12833">
    <property type="entry name" value="HTH_18"/>
    <property type="match status" value="1"/>
</dbReference>
<dbReference type="Proteomes" id="UP001589619">
    <property type="component" value="Unassembled WGS sequence"/>
</dbReference>